<dbReference type="PANTHER" id="PTHR31511:SF12">
    <property type="entry name" value="RHO TERMINATION FACTOR N-TERMINAL DOMAIN-CONTAINING PROTEIN"/>
    <property type="match status" value="1"/>
</dbReference>
<dbReference type="PANTHER" id="PTHR31511">
    <property type="entry name" value="PROTEIN CBG23764"/>
    <property type="match status" value="1"/>
</dbReference>
<sequence length="242" mass="28282">MHGSSRQENINQKQSAESLISKPNFHSLTIFNENFVAIQMNKLKCTFNKPIYVGFTVLDISKTTMYEFHFDFIKKNYNSQAKFLYRDTDAVLIGEKPINNKKRNIDEFYTSNYDVQNPYNMPLVNKAVLGVFKDENSGDIMLEFIGLRAKLYDYVAGKDYRVIKKAKGVKKCVVKRLKHEHYRNCLLNKKMQLCRRNLFKSLKHVTHTQQINKTALSPFDDKRYILPDGISTLAWGLVEFKE</sequence>
<gene>
    <name evidence="1" type="ORF">NQ315_014835</name>
</gene>
<evidence type="ECO:0008006" key="3">
    <source>
        <dbReference type="Google" id="ProtNLM"/>
    </source>
</evidence>
<evidence type="ECO:0000313" key="2">
    <source>
        <dbReference type="Proteomes" id="UP001159042"/>
    </source>
</evidence>
<name>A0AAV8VKP1_9CUCU</name>
<comment type="caution">
    <text evidence="1">The sequence shown here is derived from an EMBL/GenBank/DDBJ whole genome shotgun (WGS) entry which is preliminary data.</text>
</comment>
<dbReference type="SUPFAM" id="SSF56672">
    <property type="entry name" value="DNA/RNA polymerases"/>
    <property type="match status" value="1"/>
</dbReference>
<organism evidence="1 2">
    <name type="scientific">Exocentrus adspersus</name>
    <dbReference type="NCBI Taxonomy" id="1586481"/>
    <lineage>
        <taxon>Eukaryota</taxon>
        <taxon>Metazoa</taxon>
        <taxon>Ecdysozoa</taxon>
        <taxon>Arthropoda</taxon>
        <taxon>Hexapoda</taxon>
        <taxon>Insecta</taxon>
        <taxon>Pterygota</taxon>
        <taxon>Neoptera</taxon>
        <taxon>Endopterygota</taxon>
        <taxon>Coleoptera</taxon>
        <taxon>Polyphaga</taxon>
        <taxon>Cucujiformia</taxon>
        <taxon>Chrysomeloidea</taxon>
        <taxon>Cerambycidae</taxon>
        <taxon>Lamiinae</taxon>
        <taxon>Acanthocinini</taxon>
        <taxon>Exocentrus</taxon>
    </lineage>
</organism>
<keyword evidence="2" id="KW-1185">Reference proteome</keyword>
<dbReference type="EMBL" id="JANEYG010000062">
    <property type="protein sequence ID" value="KAJ8914823.1"/>
    <property type="molecule type" value="Genomic_DNA"/>
</dbReference>
<evidence type="ECO:0000313" key="1">
    <source>
        <dbReference type="EMBL" id="KAJ8914823.1"/>
    </source>
</evidence>
<accession>A0AAV8VKP1</accession>
<dbReference type="GO" id="GO:0071897">
    <property type="term" value="P:DNA biosynthetic process"/>
    <property type="evidence" value="ECO:0007669"/>
    <property type="project" value="UniProtKB-ARBA"/>
</dbReference>
<dbReference type="InterPro" id="IPR043502">
    <property type="entry name" value="DNA/RNA_pol_sf"/>
</dbReference>
<reference evidence="1 2" key="1">
    <citation type="journal article" date="2023" name="Insect Mol. Biol.">
        <title>Genome sequencing provides insights into the evolution of gene families encoding plant cell wall-degrading enzymes in longhorned beetles.</title>
        <authorList>
            <person name="Shin N.R."/>
            <person name="Okamura Y."/>
            <person name="Kirsch R."/>
            <person name="Pauchet Y."/>
        </authorList>
    </citation>
    <scope>NUCLEOTIDE SEQUENCE [LARGE SCALE GENOMIC DNA]</scope>
    <source>
        <strain evidence="1">EAD_L_NR</strain>
    </source>
</reference>
<dbReference type="Proteomes" id="UP001159042">
    <property type="component" value="Unassembled WGS sequence"/>
</dbReference>
<proteinExistence type="predicted"/>
<protein>
    <recommendedName>
        <fullName evidence="3">DNA-directed DNA polymerase</fullName>
    </recommendedName>
</protein>
<dbReference type="AlphaFoldDB" id="A0AAV8VKP1"/>